<dbReference type="RefSeq" id="WP_193137041.1">
    <property type="nucleotide sequence ID" value="NZ_CP050500.1"/>
</dbReference>
<dbReference type="AlphaFoldDB" id="A0ABD7BT30"/>
<reference evidence="3 4" key="1">
    <citation type="submission" date="2020-03" db="EMBL/GenBank/DDBJ databases">
        <title>Complete genome sequence of Lactobacillus paracasei strain NFFJ04, isolated from animal feed.</title>
        <authorList>
            <person name="Jung J.Y."/>
        </authorList>
    </citation>
    <scope>NUCLEOTIDE SEQUENCE [LARGE SCALE GENOMIC DNA]</scope>
    <source>
        <strain evidence="3 4">NFFJ04</strain>
    </source>
</reference>
<name>A0ABD7BT30_LACPA</name>
<evidence type="ECO:0000313" key="4">
    <source>
        <dbReference type="Proteomes" id="UP000593972"/>
    </source>
</evidence>
<dbReference type="Pfam" id="PF00534">
    <property type="entry name" value="Glycos_transf_1"/>
    <property type="match status" value="1"/>
</dbReference>
<dbReference type="GO" id="GO:0016740">
    <property type="term" value="F:transferase activity"/>
    <property type="evidence" value="ECO:0007669"/>
    <property type="project" value="UniProtKB-KW"/>
</dbReference>
<evidence type="ECO:0000259" key="2">
    <source>
        <dbReference type="Pfam" id="PF00534"/>
    </source>
</evidence>
<dbReference type="Proteomes" id="UP000593972">
    <property type="component" value="Chromosome"/>
</dbReference>
<protein>
    <submittedName>
        <fullName evidence="3">Glycosyltransferase family 4 protein</fullName>
    </submittedName>
</protein>
<accession>A0ABD7BT30</accession>
<dbReference type="SUPFAM" id="SSF53756">
    <property type="entry name" value="UDP-Glycosyltransferase/glycogen phosphorylase"/>
    <property type="match status" value="1"/>
</dbReference>
<dbReference type="InterPro" id="IPR001296">
    <property type="entry name" value="Glyco_trans_1"/>
</dbReference>
<dbReference type="Gene3D" id="3.40.50.2000">
    <property type="entry name" value="Glycogen Phosphorylase B"/>
    <property type="match status" value="1"/>
</dbReference>
<dbReference type="PANTHER" id="PTHR46401">
    <property type="entry name" value="GLYCOSYLTRANSFERASE WBBK-RELATED"/>
    <property type="match status" value="1"/>
</dbReference>
<dbReference type="EMBL" id="CP050500">
    <property type="protein sequence ID" value="QOP55905.1"/>
    <property type="molecule type" value="Genomic_DNA"/>
</dbReference>
<evidence type="ECO:0000256" key="1">
    <source>
        <dbReference type="ARBA" id="ARBA00022679"/>
    </source>
</evidence>
<feature type="domain" description="Glycosyl transferase family 1" evidence="2">
    <location>
        <begin position="192"/>
        <end position="331"/>
    </location>
</feature>
<organism evidence="3 4">
    <name type="scientific">Lacticaseibacillus paracasei</name>
    <name type="common">Lactobacillus paracasei</name>
    <dbReference type="NCBI Taxonomy" id="1597"/>
    <lineage>
        <taxon>Bacteria</taxon>
        <taxon>Bacillati</taxon>
        <taxon>Bacillota</taxon>
        <taxon>Bacilli</taxon>
        <taxon>Lactobacillales</taxon>
        <taxon>Lactobacillaceae</taxon>
        <taxon>Lacticaseibacillus</taxon>
    </lineage>
</organism>
<sequence length="369" mass="42380">MKYVVVDVVVRRGSGGILSVLQDVYQYARKDINNEYIFIVGTSGILQNSKNIRIIVREDLQKSHVRRLWFDFWKGKHYLQKFAPDVLISLQNTAILRVAFPQMVYLHQPISFVRSYSFSPFKKSERKLFFYQRIAGLAIKANLFLFKQGGITVQTEWMKSEISKYSKAKVFVTKPSISLTDFKNVKGHQNSSHFFFPSTAMIYKNHAALVSAYELLPIELQEQMDLILTITREEFYQLYGQKVTSSHIKFLGRISRRKVIQLLNESVLVFPSKVESLGLPLLEAMKLGRPIVASNISPVKEVTNGYSSVQYFDPDNIHDISIALNKAFSMKSPIENLKRDHVDGWKSFFSNVALLSKLDLTKQTQSQDS</sequence>
<proteinExistence type="predicted"/>
<dbReference type="PANTHER" id="PTHR46401:SF2">
    <property type="entry name" value="GLYCOSYLTRANSFERASE WBBK-RELATED"/>
    <property type="match status" value="1"/>
</dbReference>
<gene>
    <name evidence="3" type="ORF">HCJ88_09020</name>
</gene>
<keyword evidence="1" id="KW-0808">Transferase</keyword>
<evidence type="ECO:0000313" key="3">
    <source>
        <dbReference type="EMBL" id="QOP55905.1"/>
    </source>
</evidence>